<dbReference type="PANTHER" id="PTHR13806">
    <property type="entry name" value="FLOTILLIN-RELATED"/>
    <property type="match status" value="1"/>
</dbReference>
<evidence type="ECO:0000256" key="2">
    <source>
        <dbReference type="ARBA" id="ARBA00007161"/>
    </source>
</evidence>
<evidence type="ECO:0000256" key="3">
    <source>
        <dbReference type="ARBA" id="ARBA00022475"/>
    </source>
</evidence>
<feature type="region of interest" description="Disordered" evidence="6">
    <location>
        <begin position="519"/>
        <end position="555"/>
    </location>
</feature>
<dbReference type="SUPFAM" id="SSF117892">
    <property type="entry name" value="Band 7/SPFH domain"/>
    <property type="match status" value="1"/>
</dbReference>
<dbReference type="GO" id="GO:0005886">
    <property type="term" value="C:plasma membrane"/>
    <property type="evidence" value="ECO:0007669"/>
    <property type="project" value="UniProtKB-SubCell"/>
</dbReference>
<comment type="caution">
    <text evidence="8">The sequence shown here is derived from an EMBL/GenBank/DDBJ whole genome shotgun (WGS) entry which is preliminary data.</text>
</comment>
<organism evidence="8 9">
    <name type="scientific">Aspergillus tanneri</name>
    <dbReference type="NCBI Taxonomy" id="1220188"/>
    <lineage>
        <taxon>Eukaryota</taxon>
        <taxon>Fungi</taxon>
        <taxon>Dikarya</taxon>
        <taxon>Ascomycota</taxon>
        <taxon>Pezizomycotina</taxon>
        <taxon>Eurotiomycetes</taxon>
        <taxon>Eurotiomycetidae</taxon>
        <taxon>Eurotiales</taxon>
        <taxon>Aspergillaceae</taxon>
        <taxon>Aspergillus</taxon>
        <taxon>Aspergillus subgen. Circumdati</taxon>
    </lineage>
</organism>
<dbReference type="Gene3D" id="3.30.479.30">
    <property type="entry name" value="Band 7 domain"/>
    <property type="match status" value="1"/>
</dbReference>
<keyword evidence="4" id="KW-0472">Membrane</keyword>
<gene>
    <name evidence="8" type="ORF">ATNIH1004_001242</name>
</gene>
<dbReference type="GeneID" id="54323944"/>
<evidence type="ECO:0000259" key="7">
    <source>
        <dbReference type="Pfam" id="PF01145"/>
    </source>
</evidence>
<name>A0A5M9MZQ4_9EURO</name>
<keyword evidence="3" id="KW-1003">Cell membrane</keyword>
<feature type="compositionally biased region" description="Polar residues" evidence="6">
    <location>
        <begin position="663"/>
        <end position="676"/>
    </location>
</feature>
<dbReference type="GO" id="GO:0006368">
    <property type="term" value="P:transcription elongation by RNA polymerase II"/>
    <property type="evidence" value="ECO:0007669"/>
    <property type="project" value="InterPro"/>
</dbReference>
<comment type="similarity">
    <text evidence="2 5">Belongs to the band 7/mec-2 family. Flotillin subfamily.</text>
</comment>
<dbReference type="CDD" id="cd03399">
    <property type="entry name" value="SPFH_flotillin"/>
    <property type="match status" value="1"/>
</dbReference>
<dbReference type="Pfam" id="PF06881">
    <property type="entry name" value="Elongin_A"/>
    <property type="match status" value="1"/>
</dbReference>
<protein>
    <recommendedName>
        <fullName evidence="7">Band 7 domain-containing protein</fullName>
    </recommendedName>
</protein>
<evidence type="ECO:0000313" key="9">
    <source>
        <dbReference type="Proteomes" id="UP000324241"/>
    </source>
</evidence>
<comment type="subcellular location">
    <subcellularLocation>
        <location evidence="1">Cell membrane</location>
    </subcellularLocation>
</comment>
<evidence type="ECO:0000256" key="5">
    <source>
        <dbReference type="RuleBase" id="RU366054"/>
    </source>
</evidence>
<evidence type="ECO:0000256" key="1">
    <source>
        <dbReference type="ARBA" id="ARBA00004236"/>
    </source>
</evidence>
<dbReference type="RefSeq" id="XP_033431699.1">
    <property type="nucleotide sequence ID" value="XM_033565942.1"/>
</dbReference>
<dbReference type="Pfam" id="PF01145">
    <property type="entry name" value="Band_7"/>
    <property type="match status" value="1"/>
</dbReference>
<dbReference type="OrthoDB" id="6080404at2759"/>
<dbReference type="InterPro" id="IPR001107">
    <property type="entry name" value="Band_7"/>
</dbReference>
<feature type="domain" description="Band 7" evidence="7">
    <location>
        <begin position="7"/>
        <end position="198"/>
    </location>
</feature>
<feature type="region of interest" description="Disordered" evidence="6">
    <location>
        <begin position="569"/>
        <end position="618"/>
    </location>
</feature>
<feature type="compositionally biased region" description="Basic and acidic residues" evidence="6">
    <location>
        <begin position="586"/>
        <end position="604"/>
    </location>
</feature>
<evidence type="ECO:0000313" key="8">
    <source>
        <dbReference type="EMBL" id="KAA8652338.1"/>
    </source>
</evidence>
<dbReference type="AlphaFoldDB" id="A0A5M9MZQ4"/>
<dbReference type="InterPro" id="IPR010684">
    <property type="entry name" value="RNA_pol_II_trans_fac_SIII_A"/>
</dbReference>
<accession>A0A5M9MZQ4</accession>
<dbReference type="VEuPathDB" id="FungiDB:EYZ11_008176"/>
<reference evidence="8 9" key="1">
    <citation type="submission" date="2019-08" db="EMBL/GenBank/DDBJ databases">
        <title>The genome sequence of a newly discovered highly antifungal drug resistant Aspergillus species, Aspergillus tanneri NIH 1004.</title>
        <authorList>
            <person name="Mounaud S."/>
            <person name="Singh I."/>
            <person name="Joardar V."/>
            <person name="Pakala S."/>
            <person name="Pakala S."/>
            <person name="Venepally P."/>
            <person name="Chung J.K."/>
            <person name="Losada L."/>
            <person name="Nierman W.C."/>
        </authorList>
    </citation>
    <scope>NUCLEOTIDE SEQUENCE [LARGE SCALE GENOMIC DNA]</scope>
    <source>
        <strain evidence="8 9">NIH1004</strain>
    </source>
</reference>
<dbReference type="EMBL" id="QUQM01000002">
    <property type="protein sequence ID" value="KAA8652338.1"/>
    <property type="molecule type" value="Genomic_DNA"/>
</dbReference>
<evidence type="ECO:0000256" key="6">
    <source>
        <dbReference type="SAM" id="MobiDB-lite"/>
    </source>
</evidence>
<feature type="region of interest" description="Disordered" evidence="6">
    <location>
        <begin position="643"/>
        <end position="748"/>
    </location>
</feature>
<proteinExistence type="inferred from homology"/>
<dbReference type="PANTHER" id="PTHR13806:SF31">
    <property type="entry name" value="FLOTILLIN-LIKE PROTEIN 1-RELATED"/>
    <property type="match status" value="1"/>
</dbReference>
<sequence>MRYAISRPSEYLVLTGAGIEDIRLCKKAFVMPWQRCARISVAPFDFSLNLQAMTTEKLQFALPAVFTIGPDHEGNDSLRKYALLLSGSTEQVDFAKQGDVTDRERRDHVQDIVKGIIEGETRVIVSSMTMEEIFKDRQVFKEKVVVNVQKELNQFGLKIYNANVKELQDTPGSEYFAFLSRKAHEGALNQAKIDVAEARMRGEIGEAEKKGRTKQEISKIDADTAVLETKRKAEKAKADSDLKTRQTELDSSVQLAEIIAQRETEMRDADLKKKVESMRAQTELERLRADQVTRSKVERESAQENADAALYTEQKAADAQLYKQKMEADATYYRQSKEADAAFYRQKREAEGILEMSKAYGALVNVLGGPQAFLQFQMMQNGTYEKLAKANGNAIQGLQPKITTWSTGETQSSHIIDEDGELWFEFIKRDIPNWDQYELPGLSNCSYEVYCDLRERVQKSVDEDAERMKMALDGINSERAKHSAKFVDRKHLRLPQERPTTKQRYASFDRKMGGIRPVFASSRTPLGSSDPLGTPLWSFERPPLPRPETKKKSSIFASAKRNAILTVPTKQLNNRASQVKQAPRSLIEEHRRPVEPTAPRRKDYSTPALRAPGRSNPHEIGVVNYVATPALQEKERRLRAITSGQRLAAHSSTSPALSRAETDASSTSPCSANDTRATLIRGSGPNMEAKSLAREQTSYSDAYKSIGLGAGSFPGQSRTSPEQGPRTATIRKRPPPNPLIQPKRKRVS</sequence>
<dbReference type="InterPro" id="IPR036013">
    <property type="entry name" value="Band_7/SPFH_dom_sf"/>
</dbReference>
<dbReference type="InterPro" id="IPR027705">
    <property type="entry name" value="Flotillin_fam"/>
</dbReference>
<feature type="compositionally biased region" description="Polar residues" evidence="6">
    <location>
        <begin position="643"/>
        <end position="656"/>
    </location>
</feature>
<feature type="compositionally biased region" description="Polar residues" evidence="6">
    <location>
        <begin position="569"/>
        <end position="580"/>
    </location>
</feature>
<dbReference type="Proteomes" id="UP000324241">
    <property type="component" value="Unassembled WGS sequence"/>
</dbReference>
<evidence type="ECO:0000256" key="4">
    <source>
        <dbReference type="ARBA" id="ARBA00023136"/>
    </source>
</evidence>
<dbReference type="GO" id="GO:0070449">
    <property type="term" value="C:elongin complex"/>
    <property type="evidence" value="ECO:0007669"/>
    <property type="project" value="InterPro"/>
</dbReference>